<dbReference type="SUPFAM" id="SSF53335">
    <property type="entry name" value="S-adenosyl-L-methionine-dependent methyltransferases"/>
    <property type="match status" value="1"/>
</dbReference>
<accession>A0A8C2I686</accession>
<evidence type="ECO:0000313" key="7">
    <source>
        <dbReference type="Proteomes" id="UP000694701"/>
    </source>
</evidence>
<dbReference type="InterPro" id="IPR029063">
    <property type="entry name" value="SAM-dependent_MTases_sf"/>
</dbReference>
<evidence type="ECO:0000256" key="1">
    <source>
        <dbReference type="ARBA" id="ARBA00009059"/>
    </source>
</evidence>
<dbReference type="CDD" id="cd02440">
    <property type="entry name" value="AdoMet_MTases"/>
    <property type="match status" value="1"/>
</dbReference>
<dbReference type="Ensembl" id="ENSCCRT00020081773.1">
    <property type="protein sequence ID" value="ENSCCRP00020074530.1"/>
    <property type="gene ID" value="ENSCCRG00020034767.1"/>
</dbReference>
<dbReference type="Proteomes" id="UP000694701">
    <property type="component" value="Unplaced"/>
</dbReference>
<keyword evidence="5" id="KW-0732">Signal</keyword>
<evidence type="ECO:0000313" key="6">
    <source>
        <dbReference type="Ensembl" id="ENSCCRP00020074530.1"/>
    </source>
</evidence>
<feature type="signal peptide" evidence="5">
    <location>
        <begin position="1"/>
        <end position="15"/>
    </location>
</feature>
<dbReference type="AlphaFoldDB" id="A0A8C2I686"/>
<sequence length="329" mass="38418">MTLWFLCWYALICHSVSVEHKRRSFFWNWRGRHHPSSEAILPIPFSFLHPRPKAGELIRCGSFKRTAEKRTLNRSVTRGLLHNTLRKEFFASYLYLLEQIPLVKLYPVTCEYIKGEKQFYYRAQNFYKDVPASEEGMMGDFVEISEIDLEGSRQFLKKFVGPGKAGTKRALDCGCGIGRVSKGVLFPVFESMEMLDMMEEFILHAHECYLGDYADRVEAYYLYNLQEFIPPTKRYDVIWLQWVACHLTDKDLMEFLMRAKQSLRPNGVIFIKDNMARQGCKLDPIDSSIIRHLDIMKNIIQTAGLTILDVEKQEGFPEVIVPVWMIAMR</sequence>
<evidence type="ECO:0000256" key="5">
    <source>
        <dbReference type="SAM" id="SignalP"/>
    </source>
</evidence>
<keyword evidence="2" id="KW-0489">Methyltransferase</keyword>
<evidence type="ECO:0000256" key="3">
    <source>
        <dbReference type="ARBA" id="ARBA00022679"/>
    </source>
</evidence>
<dbReference type="Gene3D" id="3.40.50.150">
    <property type="entry name" value="Vaccinia Virus protein VP39"/>
    <property type="match status" value="1"/>
</dbReference>
<organism evidence="6 7">
    <name type="scientific">Cyprinus carpio</name>
    <name type="common">Common carp</name>
    <dbReference type="NCBI Taxonomy" id="7962"/>
    <lineage>
        <taxon>Eukaryota</taxon>
        <taxon>Metazoa</taxon>
        <taxon>Chordata</taxon>
        <taxon>Craniata</taxon>
        <taxon>Vertebrata</taxon>
        <taxon>Euteleostomi</taxon>
        <taxon>Actinopterygii</taxon>
        <taxon>Neopterygii</taxon>
        <taxon>Teleostei</taxon>
        <taxon>Ostariophysi</taxon>
        <taxon>Cypriniformes</taxon>
        <taxon>Cyprinidae</taxon>
        <taxon>Cyprininae</taxon>
        <taxon>Cyprinus</taxon>
    </lineage>
</organism>
<dbReference type="InterPro" id="IPR008576">
    <property type="entry name" value="MeTrfase_NTM1"/>
</dbReference>
<dbReference type="GO" id="GO:0005737">
    <property type="term" value="C:cytoplasm"/>
    <property type="evidence" value="ECO:0007669"/>
    <property type="project" value="TreeGrafter"/>
</dbReference>
<evidence type="ECO:0000256" key="2">
    <source>
        <dbReference type="ARBA" id="ARBA00022603"/>
    </source>
</evidence>
<dbReference type="GO" id="GO:0071885">
    <property type="term" value="F:N-terminal protein N-methyltransferase activity"/>
    <property type="evidence" value="ECO:0007669"/>
    <property type="project" value="TreeGrafter"/>
</dbReference>
<keyword evidence="3" id="KW-0808">Transferase</keyword>
<name>A0A8C2I686_CYPCA</name>
<protein>
    <submittedName>
        <fullName evidence="6">Methyltransferase like 11B</fullName>
    </submittedName>
</protein>
<reference evidence="6" key="1">
    <citation type="submission" date="2025-08" db="UniProtKB">
        <authorList>
            <consortium name="Ensembl"/>
        </authorList>
    </citation>
    <scope>IDENTIFICATION</scope>
</reference>
<feature type="chain" id="PRO_5034099605" evidence="5">
    <location>
        <begin position="16"/>
        <end position="329"/>
    </location>
</feature>
<dbReference type="GO" id="GO:0032259">
    <property type="term" value="P:methylation"/>
    <property type="evidence" value="ECO:0007669"/>
    <property type="project" value="UniProtKB-KW"/>
</dbReference>
<dbReference type="PANTHER" id="PTHR12753:SF2">
    <property type="entry name" value="N-TERMINAL XAA-PRO-LYS N-METHYLTRANSFERASE 2"/>
    <property type="match status" value="1"/>
</dbReference>
<proteinExistence type="inferred from homology"/>
<evidence type="ECO:0000256" key="4">
    <source>
        <dbReference type="ARBA" id="ARBA00022691"/>
    </source>
</evidence>
<comment type="similarity">
    <text evidence="1">Belongs to the methyltransferase superfamily. NTM1 family.</text>
</comment>
<dbReference type="PANTHER" id="PTHR12753">
    <property type="entry name" value="AD-003 - RELATED"/>
    <property type="match status" value="1"/>
</dbReference>
<keyword evidence="4" id="KW-0949">S-adenosyl-L-methionine</keyword>
<dbReference type="Pfam" id="PF05891">
    <property type="entry name" value="Methyltransf_PK"/>
    <property type="match status" value="1"/>
</dbReference>
<dbReference type="FunFam" id="3.40.50.150:FF:000025">
    <property type="entry name" value="N-terminal Xaa-Pro-Lys N-methyltransferase 1"/>
    <property type="match status" value="1"/>
</dbReference>